<reference evidence="2 3" key="1">
    <citation type="journal article" date="2010" name="Nature">
        <title>Comparative genomics reveals mobile pathogenicity chromosomes in Fusarium.</title>
        <authorList>
            <person name="Ma L.J."/>
            <person name="van der Does H.C."/>
            <person name="Borkovich K.A."/>
            <person name="Coleman J.J."/>
            <person name="Daboussi M.J."/>
            <person name="Di Pietro A."/>
            <person name="Dufresne M."/>
            <person name="Freitag M."/>
            <person name="Grabherr M."/>
            <person name="Henrissat B."/>
            <person name="Houterman P.M."/>
            <person name="Kang S."/>
            <person name="Shim W.B."/>
            <person name="Woloshuk C."/>
            <person name="Xie X."/>
            <person name="Xu J.R."/>
            <person name="Antoniw J."/>
            <person name="Baker S.E."/>
            <person name="Bluhm B.H."/>
            <person name="Breakspear A."/>
            <person name="Brown D.W."/>
            <person name="Butchko R.A."/>
            <person name="Chapman S."/>
            <person name="Coulson R."/>
            <person name="Coutinho P.M."/>
            <person name="Danchin E.G."/>
            <person name="Diener A."/>
            <person name="Gale L.R."/>
            <person name="Gardiner D.M."/>
            <person name="Goff S."/>
            <person name="Hammond-Kosack K.E."/>
            <person name="Hilburn K."/>
            <person name="Hua-Van A."/>
            <person name="Jonkers W."/>
            <person name="Kazan K."/>
            <person name="Kodira C.D."/>
            <person name="Koehrsen M."/>
            <person name="Kumar L."/>
            <person name="Lee Y.H."/>
            <person name="Li L."/>
            <person name="Manners J.M."/>
            <person name="Miranda-Saavedra D."/>
            <person name="Mukherjee M."/>
            <person name="Park G."/>
            <person name="Park J."/>
            <person name="Park S.Y."/>
            <person name="Proctor R.H."/>
            <person name="Regev A."/>
            <person name="Ruiz-Roldan M.C."/>
            <person name="Sain D."/>
            <person name="Sakthikumar S."/>
            <person name="Sykes S."/>
            <person name="Schwartz D.C."/>
            <person name="Turgeon B.G."/>
            <person name="Wapinski I."/>
            <person name="Yoder O."/>
            <person name="Young S."/>
            <person name="Zeng Q."/>
            <person name="Zhou S."/>
            <person name="Galagan J."/>
            <person name="Cuomo C.A."/>
            <person name="Kistler H.C."/>
            <person name="Rep M."/>
        </authorList>
    </citation>
    <scope>NUCLEOTIDE SEQUENCE [LARGE SCALE GENOMIC DNA]</scope>
    <source>
        <strain evidence="3">M3125 / FGSC 7600</strain>
    </source>
</reference>
<dbReference type="STRING" id="334819.W7LH21"/>
<dbReference type="EMBL" id="DS022243">
    <property type="protein sequence ID" value="EWG38698.1"/>
    <property type="molecule type" value="Genomic_DNA"/>
</dbReference>
<dbReference type="AlphaFoldDB" id="W7LH21"/>
<proteinExistence type="predicted"/>
<sequence length="167" mass="19049">MEDRHPVTLELAFVIRWQRQNRSDGAVNTTTMPVGKYLVLGTEPRVLASVYRATKAEDGMPGLMQLDMTVENPSNHFLTFGLSMEPSEDFAFSGSKQTTLNLLPQSRRTTTYRLLPHVNGVWIRPKLTVRDKYFQKVLRIIPTEGMKIDEEGLLVWVPADEKSEERA</sequence>
<dbReference type="RefSeq" id="XP_018744889.1">
    <property type="nucleotide sequence ID" value="XM_018903974.1"/>
</dbReference>
<dbReference type="Pfam" id="PF07919">
    <property type="entry name" value="Gryzun"/>
    <property type="match status" value="1"/>
</dbReference>
<dbReference type="PANTHER" id="PTHR14374">
    <property type="entry name" value="FOIE GRAS"/>
    <property type="match status" value="1"/>
</dbReference>
<dbReference type="KEGG" id="fvr:FVEG_14941"/>
<dbReference type="VEuPathDB" id="FungiDB:FVEG_14941"/>
<feature type="domain" description="Gryzun putative trafficking through Golgi" evidence="1">
    <location>
        <begin position="1"/>
        <end position="158"/>
    </location>
</feature>
<dbReference type="EMBL" id="CM000583">
    <property type="protein sequence ID" value="EWG38698.1"/>
    <property type="molecule type" value="Genomic_DNA"/>
</dbReference>
<organism evidence="2 3">
    <name type="scientific">Gibberella moniliformis (strain M3125 / FGSC 7600)</name>
    <name type="common">Maize ear and stalk rot fungus</name>
    <name type="synonym">Fusarium verticillioides</name>
    <dbReference type="NCBI Taxonomy" id="334819"/>
    <lineage>
        <taxon>Eukaryota</taxon>
        <taxon>Fungi</taxon>
        <taxon>Dikarya</taxon>
        <taxon>Ascomycota</taxon>
        <taxon>Pezizomycotina</taxon>
        <taxon>Sordariomycetes</taxon>
        <taxon>Hypocreomycetidae</taxon>
        <taxon>Hypocreales</taxon>
        <taxon>Nectriaceae</taxon>
        <taxon>Fusarium</taxon>
        <taxon>Fusarium fujikuroi species complex</taxon>
    </lineage>
</organism>
<dbReference type="GeneID" id="30071817"/>
<protein>
    <recommendedName>
        <fullName evidence="1">Gryzun putative trafficking through Golgi domain-containing protein</fullName>
    </recommendedName>
</protein>
<accession>W7LH21</accession>
<dbReference type="PANTHER" id="PTHR14374:SF0">
    <property type="entry name" value="TRAFFICKING PROTEIN PARTICLE COMPLEX SUBUNIT 11"/>
    <property type="match status" value="1"/>
</dbReference>
<gene>
    <name evidence="2" type="ORF">FVEG_14941</name>
</gene>
<evidence type="ECO:0000259" key="1">
    <source>
        <dbReference type="Pfam" id="PF07919"/>
    </source>
</evidence>
<dbReference type="InterPro" id="IPR012880">
    <property type="entry name" value="Gryzun"/>
</dbReference>
<dbReference type="Proteomes" id="UP000009096">
    <property type="component" value="Chromosome 6"/>
</dbReference>
<name>W7LH21_GIBM7</name>
<evidence type="ECO:0000313" key="3">
    <source>
        <dbReference type="Proteomes" id="UP000009096"/>
    </source>
</evidence>
<evidence type="ECO:0000313" key="2">
    <source>
        <dbReference type="EMBL" id="EWG38698.1"/>
    </source>
</evidence>
<keyword evidence="3" id="KW-1185">Reference proteome</keyword>